<protein>
    <submittedName>
        <fullName evidence="1">Peptidoglycan hydrolase</fullName>
    </submittedName>
</protein>
<name>A0A1B4FQS0_9BURK</name>
<evidence type="ECO:0000313" key="1">
    <source>
        <dbReference type="EMBL" id="AOJ06008.1"/>
    </source>
</evidence>
<sequence>MSFASIDVAPVAFDAAEAGRVAPAEPASAGGRRPADAAERRKAVGAAEQFEALFIAQLIREMRKSIREISPEGSLLRDPVNGGLTDFVDAAVTQSLASRRAFGIADFILRQIAPDALPDRAAARAGASTRAPI</sequence>
<keyword evidence="1" id="KW-0378">Hydrolase</keyword>
<organism evidence="1 2">
    <name type="scientific">Burkholderia mayonis</name>
    <dbReference type="NCBI Taxonomy" id="1385591"/>
    <lineage>
        <taxon>Bacteria</taxon>
        <taxon>Pseudomonadati</taxon>
        <taxon>Pseudomonadota</taxon>
        <taxon>Betaproteobacteria</taxon>
        <taxon>Burkholderiales</taxon>
        <taxon>Burkholderiaceae</taxon>
        <taxon>Burkholderia</taxon>
        <taxon>pseudomallei group</taxon>
    </lineage>
</organism>
<dbReference type="Proteomes" id="UP000067711">
    <property type="component" value="Chromosome 2"/>
</dbReference>
<evidence type="ECO:0000313" key="2">
    <source>
        <dbReference type="Proteomes" id="UP000067711"/>
    </source>
</evidence>
<dbReference type="GO" id="GO:0016787">
    <property type="term" value="F:hydrolase activity"/>
    <property type="evidence" value="ECO:0007669"/>
    <property type="project" value="UniProtKB-KW"/>
</dbReference>
<reference evidence="1 2" key="1">
    <citation type="submission" date="2015-12" db="EMBL/GenBank/DDBJ databases">
        <title>Diversity of Burkholderia near neighbor genomes.</title>
        <authorList>
            <person name="Sahl J."/>
            <person name="Wagner D."/>
            <person name="Keim P."/>
        </authorList>
    </citation>
    <scope>NUCLEOTIDE SEQUENCE [LARGE SCALE GENOMIC DNA]</scope>
    <source>
        <strain evidence="1 2">BDU8</strain>
    </source>
</reference>
<dbReference type="AlphaFoldDB" id="A0A1B4FQS0"/>
<dbReference type="EMBL" id="CP013388">
    <property type="protein sequence ID" value="AOJ06008.1"/>
    <property type="molecule type" value="Genomic_DNA"/>
</dbReference>
<accession>A0A1B4FQS0</accession>
<gene>
    <name evidence="1" type="ORF">WS71_00715</name>
</gene>
<dbReference type="RefSeq" id="WP_066486399.1">
    <property type="nucleotide sequence ID" value="NZ_CP013388.1"/>
</dbReference>
<proteinExistence type="predicted"/>